<dbReference type="AlphaFoldDB" id="A0A5J4VW66"/>
<protein>
    <submittedName>
        <fullName evidence="1">Uncharacterized protein</fullName>
    </submittedName>
</protein>
<accession>A0A5J4VW66</accession>
<name>A0A5J4VW66_9EUKA</name>
<organism evidence="1 2">
    <name type="scientific">Streblomastix strix</name>
    <dbReference type="NCBI Taxonomy" id="222440"/>
    <lineage>
        <taxon>Eukaryota</taxon>
        <taxon>Metamonada</taxon>
        <taxon>Preaxostyla</taxon>
        <taxon>Oxymonadida</taxon>
        <taxon>Streblomastigidae</taxon>
        <taxon>Streblomastix</taxon>
    </lineage>
</organism>
<comment type="caution">
    <text evidence="1">The sequence shown here is derived from an EMBL/GenBank/DDBJ whole genome shotgun (WGS) entry which is preliminary data.</text>
</comment>
<proteinExistence type="predicted"/>
<dbReference type="Proteomes" id="UP000324800">
    <property type="component" value="Unassembled WGS sequence"/>
</dbReference>
<gene>
    <name evidence="1" type="ORF">EZS28_017510</name>
</gene>
<reference evidence="1 2" key="1">
    <citation type="submission" date="2019-03" db="EMBL/GenBank/DDBJ databases">
        <title>Single cell metagenomics reveals metabolic interactions within the superorganism composed of flagellate Streblomastix strix and complex community of Bacteroidetes bacteria on its surface.</title>
        <authorList>
            <person name="Treitli S.C."/>
            <person name="Kolisko M."/>
            <person name="Husnik F."/>
            <person name="Keeling P."/>
            <person name="Hampl V."/>
        </authorList>
    </citation>
    <scope>NUCLEOTIDE SEQUENCE [LARGE SCALE GENOMIC DNA]</scope>
    <source>
        <strain evidence="1">ST1C</strain>
    </source>
</reference>
<evidence type="ECO:0000313" key="2">
    <source>
        <dbReference type="Proteomes" id="UP000324800"/>
    </source>
</evidence>
<evidence type="ECO:0000313" key="1">
    <source>
        <dbReference type="EMBL" id="KAA6386964.1"/>
    </source>
</evidence>
<sequence length="149" mass="17546">MNKARKNRSRICLYEISYNGDQQDQAELIKVGYACALIISIGKIGGSQEDNDNEIKDGLKYISDFLRNLRQGRYYDITFHQQPALIKTCVEQIEEEGGNEEVDSQIENKQVLEYGDQYLKYYANWTIGEILNFFIDKNNPRPNWYFYEF</sequence>
<dbReference type="EMBL" id="SNRW01004575">
    <property type="protein sequence ID" value="KAA6386964.1"/>
    <property type="molecule type" value="Genomic_DNA"/>
</dbReference>